<feature type="compositionally biased region" description="Polar residues" evidence="1">
    <location>
        <begin position="180"/>
        <end position="212"/>
    </location>
</feature>
<dbReference type="EMBL" id="NEVH01008354">
    <property type="protein sequence ID" value="PNF34168.1"/>
    <property type="molecule type" value="Genomic_DNA"/>
</dbReference>
<protein>
    <submittedName>
        <fullName evidence="2">Uncharacterized protein</fullName>
    </submittedName>
</protein>
<reference evidence="2 3" key="1">
    <citation type="submission" date="2017-12" db="EMBL/GenBank/DDBJ databases">
        <title>Hemimetabolous genomes reveal molecular basis of termite eusociality.</title>
        <authorList>
            <person name="Harrison M.C."/>
            <person name="Jongepier E."/>
            <person name="Robertson H.M."/>
            <person name="Arning N."/>
            <person name="Bitard-Feildel T."/>
            <person name="Chao H."/>
            <person name="Childers C.P."/>
            <person name="Dinh H."/>
            <person name="Doddapaneni H."/>
            <person name="Dugan S."/>
            <person name="Gowin J."/>
            <person name="Greiner C."/>
            <person name="Han Y."/>
            <person name="Hu H."/>
            <person name="Hughes D.S.T."/>
            <person name="Huylmans A.-K."/>
            <person name="Kemena C."/>
            <person name="Kremer L.P.M."/>
            <person name="Lee S.L."/>
            <person name="Lopez-Ezquerra A."/>
            <person name="Mallet L."/>
            <person name="Monroy-Kuhn J.M."/>
            <person name="Moser A."/>
            <person name="Murali S.C."/>
            <person name="Muzny D.M."/>
            <person name="Otani S."/>
            <person name="Piulachs M.-D."/>
            <person name="Poelchau M."/>
            <person name="Qu J."/>
            <person name="Schaub F."/>
            <person name="Wada-Katsumata A."/>
            <person name="Worley K.C."/>
            <person name="Xie Q."/>
            <person name="Ylla G."/>
            <person name="Poulsen M."/>
            <person name="Gibbs R.A."/>
            <person name="Schal C."/>
            <person name="Richards S."/>
            <person name="Belles X."/>
            <person name="Korb J."/>
            <person name="Bornberg-Bauer E."/>
        </authorList>
    </citation>
    <scope>NUCLEOTIDE SEQUENCE [LARGE SCALE GENOMIC DNA]</scope>
    <source>
        <tissue evidence="2">Whole body</tissue>
    </source>
</reference>
<comment type="caution">
    <text evidence="2">The sequence shown here is derived from an EMBL/GenBank/DDBJ whole genome shotgun (WGS) entry which is preliminary data.</text>
</comment>
<feature type="compositionally biased region" description="Polar residues" evidence="1">
    <location>
        <begin position="287"/>
        <end position="297"/>
    </location>
</feature>
<proteinExistence type="predicted"/>
<feature type="region of interest" description="Disordered" evidence="1">
    <location>
        <begin position="168"/>
        <end position="307"/>
    </location>
</feature>
<gene>
    <name evidence="2" type="ORF">B7P43_G18098</name>
</gene>
<dbReference type="AlphaFoldDB" id="A0A2J7R009"/>
<organism evidence="2 3">
    <name type="scientific">Cryptotermes secundus</name>
    <dbReference type="NCBI Taxonomy" id="105785"/>
    <lineage>
        <taxon>Eukaryota</taxon>
        <taxon>Metazoa</taxon>
        <taxon>Ecdysozoa</taxon>
        <taxon>Arthropoda</taxon>
        <taxon>Hexapoda</taxon>
        <taxon>Insecta</taxon>
        <taxon>Pterygota</taxon>
        <taxon>Neoptera</taxon>
        <taxon>Polyneoptera</taxon>
        <taxon>Dictyoptera</taxon>
        <taxon>Blattodea</taxon>
        <taxon>Blattoidea</taxon>
        <taxon>Termitoidae</taxon>
        <taxon>Kalotermitidae</taxon>
        <taxon>Cryptotermitinae</taxon>
        <taxon>Cryptotermes</taxon>
    </lineage>
</organism>
<dbReference type="Proteomes" id="UP000235965">
    <property type="component" value="Unassembled WGS sequence"/>
</dbReference>
<keyword evidence="3" id="KW-1185">Reference proteome</keyword>
<evidence type="ECO:0000313" key="2">
    <source>
        <dbReference type="EMBL" id="PNF34168.1"/>
    </source>
</evidence>
<evidence type="ECO:0000256" key="1">
    <source>
        <dbReference type="SAM" id="MobiDB-lite"/>
    </source>
</evidence>
<dbReference type="InParanoid" id="A0A2J7R009"/>
<sequence>MSSKNLCLLCDKPFYGKQKCIRCCVCELRFHCNYLKTNISECDVDTATSKSSFTCDNCVIGKEQSLVKYNTNMISSGMECSASPAEDNGSLSRQLEAVRLNGECTMQMEKSLMDMVTKFRCEVQVLKSDNTALKLQLRDLCQFHKPPLSTSTEALSSTRDAATKTYRDVLTSGGGHPDSTAASSGPSWQTSIPESSAMPSDNQAANGFITVQRNRKEDNPSSIPSGVPNPPRRTRNPLFGNKRGSSLSTVPKRVRTKARLNPDQIYSAEMSAMSRPPSPPTAVPTPDRTSGSVSPQGATVEGIDKLE</sequence>
<dbReference type="OrthoDB" id="7242500at2759"/>
<evidence type="ECO:0000313" key="3">
    <source>
        <dbReference type="Proteomes" id="UP000235965"/>
    </source>
</evidence>
<name>A0A2J7R009_9NEOP</name>
<accession>A0A2J7R009</accession>